<dbReference type="InterPro" id="IPR049900">
    <property type="entry name" value="PKS_mFAS_DH"/>
</dbReference>
<feature type="domain" description="PKS/mFAS DH" evidence="7">
    <location>
        <begin position="970"/>
        <end position="1245"/>
    </location>
</feature>
<evidence type="ECO:0000313" key="9">
    <source>
        <dbReference type="Proteomes" id="UP000637578"/>
    </source>
</evidence>
<keyword evidence="3" id="KW-0808">Transferase</keyword>
<comment type="caution">
    <text evidence="8">The sequence shown here is derived from an EMBL/GenBank/DDBJ whole genome shotgun (WGS) entry which is preliminary data.</text>
</comment>
<dbReference type="PROSITE" id="PS52004">
    <property type="entry name" value="KS3_2"/>
    <property type="match status" value="1"/>
</dbReference>
<dbReference type="GO" id="GO:0006633">
    <property type="term" value="P:fatty acid biosynthetic process"/>
    <property type="evidence" value="ECO:0007669"/>
    <property type="project" value="InterPro"/>
</dbReference>
<dbReference type="Pfam" id="PF00698">
    <property type="entry name" value="Acyl_transf_1"/>
    <property type="match status" value="1"/>
</dbReference>
<dbReference type="PANTHER" id="PTHR43775:SF37">
    <property type="entry name" value="SI:DKEY-61P9.11"/>
    <property type="match status" value="1"/>
</dbReference>
<evidence type="ECO:0000256" key="5">
    <source>
        <dbReference type="SAM" id="MobiDB-lite"/>
    </source>
</evidence>
<dbReference type="EMBL" id="BMMK01000075">
    <property type="protein sequence ID" value="GGM84546.1"/>
    <property type="molecule type" value="Genomic_DNA"/>
</dbReference>
<dbReference type="InterPro" id="IPR020841">
    <property type="entry name" value="PKS_Beta-ketoAc_synthase_dom"/>
</dbReference>
<dbReference type="InterPro" id="IPR014031">
    <property type="entry name" value="Ketoacyl_synth_C"/>
</dbReference>
<feature type="region of interest" description="C-terminal hotdog fold" evidence="4">
    <location>
        <begin position="1110"/>
        <end position="1245"/>
    </location>
</feature>
<evidence type="ECO:0000313" key="8">
    <source>
        <dbReference type="EMBL" id="GGM84546.1"/>
    </source>
</evidence>
<dbReference type="Pfam" id="PF02801">
    <property type="entry name" value="Ketoacyl-synt_C"/>
    <property type="match status" value="1"/>
</dbReference>
<dbReference type="GO" id="GO:0004315">
    <property type="term" value="F:3-oxoacyl-[acyl-carrier-protein] synthase activity"/>
    <property type="evidence" value="ECO:0007669"/>
    <property type="project" value="InterPro"/>
</dbReference>
<dbReference type="Pfam" id="PF00109">
    <property type="entry name" value="ketoacyl-synt"/>
    <property type="match status" value="1"/>
</dbReference>
<dbReference type="GO" id="GO:0004312">
    <property type="term" value="F:fatty acid synthase activity"/>
    <property type="evidence" value="ECO:0007669"/>
    <property type="project" value="TreeGrafter"/>
</dbReference>
<dbReference type="InterPro" id="IPR032821">
    <property type="entry name" value="PKS_assoc"/>
</dbReference>
<evidence type="ECO:0000256" key="3">
    <source>
        <dbReference type="ARBA" id="ARBA00022679"/>
    </source>
</evidence>
<dbReference type="InterPro" id="IPR016035">
    <property type="entry name" value="Acyl_Trfase/lysoPLipase"/>
</dbReference>
<dbReference type="GO" id="GO:0008897">
    <property type="term" value="F:holo-[acyl-carrier-protein] synthase activity"/>
    <property type="evidence" value="ECO:0007669"/>
    <property type="project" value="InterPro"/>
</dbReference>
<evidence type="ECO:0000256" key="1">
    <source>
        <dbReference type="ARBA" id="ARBA00022450"/>
    </source>
</evidence>
<dbReference type="SMART" id="SM00825">
    <property type="entry name" value="PKS_KS"/>
    <property type="match status" value="1"/>
</dbReference>
<dbReference type="Proteomes" id="UP000637578">
    <property type="component" value="Unassembled WGS sequence"/>
</dbReference>
<dbReference type="SUPFAM" id="SSF56214">
    <property type="entry name" value="4'-phosphopantetheinyl transferase"/>
    <property type="match status" value="1"/>
</dbReference>
<dbReference type="InterPro" id="IPR014043">
    <property type="entry name" value="Acyl_transferase_dom"/>
</dbReference>
<dbReference type="GO" id="GO:0071770">
    <property type="term" value="P:DIM/DIP cell wall layer assembly"/>
    <property type="evidence" value="ECO:0007669"/>
    <property type="project" value="TreeGrafter"/>
</dbReference>
<dbReference type="InterPro" id="IPR014030">
    <property type="entry name" value="Ketoacyl_synth_N"/>
</dbReference>
<gene>
    <name evidence="8" type="ORF">GCM10012275_64080</name>
</gene>
<evidence type="ECO:0000259" key="7">
    <source>
        <dbReference type="PROSITE" id="PS52019"/>
    </source>
</evidence>
<dbReference type="Pfam" id="PF16197">
    <property type="entry name" value="KAsynt_C_assoc"/>
    <property type="match status" value="1"/>
</dbReference>
<dbReference type="SUPFAM" id="SSF53901">
    <property type="entry name" value="Thiolase-like"/>
    <property type="match status" value="1"/>
</dbReference>
<dbReference type="GO" id="GO:0000287">
    <property type="term" value="F:magnesium ion binding"/>
    <property type="evidence" value="ECO:0007669"/>
    <property type="project" value="InterPro"/>
</dbReference>
<dbReference type="Gene3D" id="3.10.129.110">
    <property type="entry name" value="Polyketide synthase dehydratase"/>
    <property type="match status" value="1"/>
</dbReference>
<name>A0A8J3CKY1_9PSEU</name>
<evidence type="ECO:0000259" key="6">
    <source>
        <dbReference type="PROSITE" id="PS52004"/>
    </source>
</evidence>
<dbReference type="SMART" id="SM00827">
    <property type="entry name" value="PKS_AT"/>
    <property type="match status" value="1"/>
</dbReference>
<dbReference type="Gene3D" id="3.40.47.10">
    <property type="match status" value="1"/>
</dbReference>
<sequence length="1495" mass="160406">MTPIAIVGMGAIFPGAGTARQFWQNIRAGTDAITDVPPHRWDPEIYYAPHSYADAPRSDRIYCCRGGFIDDLATFDPLDFGIMPATVEGIEPDQLLALRTAAEAIADAGGIERLPDRLRIGVVIGRGGYLTPGAARYDQRVRTSHQLVSLLRDLVPGIDEERLEQVRRAFCEQLGPDQPDAAIGLMPNLTASRIANRFNLRGPAYTIDAACASALLAVEHAAAVLRENRCDAMLVGAVHHVHHATFWSVFSQLRALSPSGRIRPFDRSADGTLPAEGTGMVVLKRLADAQRAGDRIYAVIRGVGSSSDGRASSLLSPLADGQVLALERAWQDSRLDPGVPGAVGLVEAHGTATPVGDQAELETLRRVFGPHGPPIGLGTVKSMIGHAMPAAGMAGLIKAACALHDGVLPPTLGIDDPHAALAGTRLQPIREQTNWERAPGAPRRAVVNAFGFGGVNAHVILEEPPGNSVHSGRTTRPPASLVSPNGDPSASVALALRELGEDEVILRLAAESAEKLAELLAVPDEELLTRVGQEPPELPCRLAMVSPTARRLKLARAIVTRGIPSRGRSDIWFTPRPLLAPGPMASHQAGGEAGSPGGRVAFLFPGFEPVFEPRIADVTVQLGLPQPKLTGRTDLLGQAADVIAVGRLLDTALRRLGVVPDVAAGHSLGEWTAMIAAGVYPQDAVDALITALDHDVLDVPDVAYAALGCGAHGAEEAIRGLEGVVVSHDNCPHQSVICGVPGAVRQVLARLTADGVLGQELPFRSGFHTPMAEAYLERVHALFETSLVRQPDVPLWSATTVAPFPEQPEQVRALIIRHLLEPVRFSALIERLYETGVRAFVQVGPGSLTGFVTDRLGGREHLAIAANVGKHDGLAQLRRAIAAFWVEGYVTTSHRTSADVEGRPATGRSDGQTGQGMRLDLGTRIVRLNGAVPPLTRPGCGRPEVPTDAPVLAEFDALLRDTTATADTVLNALGTPTQPTAEGGELTTSRVFSLETMPYLTDHCLVPQRANWPEPSDRFPVVPLTTLLEVMAEIARELRPGQVVIGFENIRAMRWVVAAPPTVARIHAQLIGPGRIEVKIEGHTDGIVLLAEHYPAAPPADRTPLADEKLPPVTAERLYSEGWMFHGPRYQGVVEISALAADGVRGRLASLSTPGALLDSAAQLSGVWIQVYGDKDQIMFPLQVERITWYGPLPPAGERLDATIWNRTVSGAFMVGDMELVRPDGSVWARVDGWTSHRFFTDGSGWRMRFAPEFFGLGEPQPDGWCLARKHWSDVSSRDLAMRRYLCAAERTEYHRLPPRDQASWLLGRIAVKDAIRQWLWERGCGPLFPAELTVRDDATGRPEVTGPITEPLFVSIAYTTDLGVALVRPASQPAAIHIESVQEPGDAVEDVVLAENEQALVGRLPGDRALTLTRLRAAKKVAAKAAGTGPPSHPRDFVVTAADGNRLLVATETTATAVESRLLDSHIVAWTVAAENSTRNRTPHGHKERDSYGI</sequence>
<dbReference type="InterPro" id="IPR050091">
    <property type="entry name" value="PKS_NRPS_Biosynth_Enz"/>
</dbReference>
<reference evidence="8" key="1">
    <citation type="journal article" date="2014" name="Int. J. Syst. Evol. Microbiol.">
        <title>Complete genome sequence of Corynebacterium casei LMG S-19264T (=DSM 44701T), isolated from a smear-ripened cheese.</title>
        <authorList>
            <consortium name="US DOE Joint Genome Institute (JGI-PGF)"/>
            <person name="Walter F."/>
            <person name="Albersmeier A."/>
            <person name="Kalinowski J."/>
            <person name="Ruckert C."/>
        </authorList>
    </citation>
    <scope>NUCLEOTIDE SEQUENCE</scope>
    <source>
        <strain evidence="8">CGMCC 4.5737</strain>
    </source>
</reference>
<evidence type="ECO:0000256" key="2">
    <source>
        <dbReference type="ARBA" id="ARBA00022553"/>
    </source>
</evidence>
<dbReference type="Gene3D" id="3.40.366.10">
    <property type="entry name" value="Malonyl-Coenzyme A Acyl Carrier Protein, domain 2"/>
    <property type="match status" value="1"/>
</dbReference>
<dbReference type="InterPro" id="IPR037143">
    <property type="entry name" value="4-PPantetheinyl_Trfase_dom_sf"/>
</dbReference>
<dbReference type="InterPro" id="IPR042104">
    <property type="entry name" value="PKS_dehydratase_sf"/>
</dbReference>
<reference evidence="8" key="2">
    <citation type="submission" date="2020-09" db="EMBL/GenBank/DDBJ databases">
        <authorList>
            <person name="Sun Q."/>
            <person name="Zhou Y."/>
        </authorList>
    </citation>
    <scope>NUCLEOTIDE SEQUENCE</scope>
    <source>
        <strain evidence="8">CGMCC 4.5737</strain>
    </source>
</reference>
<feature type="region of interest" description="Disordered" evidence="5">
    <location>
        <begin position="897"/>
        <end position="916"/>
    </location>
</feature>
<feature type="active site" description="Proton donor; for dehydratase activity" evidence="4">
    <location>
        <position position="1159"/>
    </location>
</feature>
<dbReference type="RefSeq" id="WP_189062187.1">
    <property type="nucleotide sequence ID" value="NZ_BMMK01000075.1"/>
</dbReference>
<dbReference type="InterPro" id="IPR018201">
    <property type="entry name" value="Ketoacyl_synth_AS"/>
</dbReference>
<dbReference type="GO" id="GO:0005737">
    <property type="term" value="C:cytoplasm"/>
    <property type="evidence" value="ECO:0007669"/>
    <property type="project" value="TreeGrafter"/>
</dbReference>
<dbReference type="Gene3D" id="3.90.470.20">
    <property type="entry name" value="4'-phosphopantetheinyl transferase domain"/>
    <property type="match status" value="1"/>
</dbReference>
<feature type="region of interest" description="Disordered" evidence="5">
    <location>
        <begin position="465"/>
        <end position="487"/>
    </location>
</feature>
<keyword evidence="2" id="KW-0597">Phosphoprotein</keyword>
<feature type="domain" description="Ketosynthase family 3 (KS3)" evidence="6">
    <location>
        <begin position="1"/>
        <end position="463"/>
    </location>
</feature>
<dbReference type="InterPro" id="IPR049551">
    <property type="entry name" value="PKS_DH_C"/>
</dbReference>
<feature type="active site" description="Proton acceptor; for dehydratase activity" evidence="4">
    <location>
        <position position="1003"/>
    </location>
</feature>
<dbReference type="InterPro" id="IPR016039">
    <property type="entry name" value="Thiolase-like"/>
</dbReference>
<dbReference type="PANTHER" id="PTHR43775">
    <property type="entry name" value="FATTY ACID SYNTHASE"/>
    <property type="match status" value="1"/>
</dbReference>
<proteinExistence type="predicted"/>
<accession>A0A8J3CKY1</accession>
<dbReference type="PROSITE" id="PS00606">
    <property type="entry name" value="KS3_1"/>
    <property type="match status" value="1"/>
</dbReference>
<keyword evidence="1" id="KW-0596">Phosphopantetheine</keyword>
<dbReference type="SUPFAM" id="SSF52151">
    <property type="entry name" value="FabD/lysophospholipase-like"/>
    <property type="match status" value="1"/>
</dbReference>
<dbReference type="PROSITE" id="PS52019">
    <property type="entry name" value="PKS_MFAS_DH"/>
    <property type="match status" value="1"/>
</dbReference>
<dbReference type="Pfam" id="PF14765">
    <property type="entry name" value="PS-DH"/>
    <property type="match status" value="1"/>
</dbReference>
<keyword evidence="9" id="KW-1185">Reference proteome</keyword>
<evidence type="ECO:0000256" key="4">
    <source>
        <dbReference type="PROSITE-ProRule" id="PRU01363"/>
    </source>
</evidence>
<dbReference type="GO" id="GO:0005886">
    <property type="term" value="C:plasma membrane"/>
    <property type="evidence" value="ECO:0007669"/>
    <property type="project" value="TreeGrafter"/>
</dbReference>
<feature type="region of interest" description="N-terminal hotdog fold" evidence="4">
    <location>
        <begin position="970"/>
        <end position="1095"/>
    </location>
</feature>
<protein>
    <submittedName>
        <fullName evidence="8">Polyketide synthase</fullName>
    </submittedName>
</protein>
<dbReference type="CDD" id="cd00833">
    <property type="entry name" value="PKS"/>
    <property type="match status" value="1"/>
</dbReference>
<dbReference type="InterPro" id="IPR001227">
    <property type="entry name" value="Ac_transferase_dom_sf"/>
</dbReference>
<dbReference type="Gene3D" id="3.30.70.250">
    <property type="entry name" value="Malonyl-CoA ACP transacylase, ACP-binding"/>
    <property type="match status" value="1"/>
</dbReference>
<organism evidence="8 9">
    <name type="scientific">Longimycelium tulufanense</name>
    <dbReference type="NCBI Taxonomy" id="907463"/>
    <lineage>
        <taxon>Bacteria</taxon>
        <taxon>Bacillati</taxon>
        <taxon>Actinomycetota</taxon>
        <taxon>Actinomycetes</taxon>
        <taxon>Pseudonocardiales</taxon>
        <taxon>Pseudonocardiaceae</taxon>
        <taxon>Longimycelium</taxon>
    </lineage>
</organism>